<proteinExistence type="predicted"/>
<comment type="subcellular location">
    <subcellularLocation>
        <location evidence="1">Nucleus</location>
    </subcellularLocation>
</comment>
<dbReference type="AlphaFoldDB" id="A0A8S0U127"/>
<dbReference type="SUPFAM" id="SSF46689">
    <property type="entry name" value="Homeodomain-like"/>
    <property type="match status" value="1"/>
</dbReference>
<feature type="region of interest" description="Disordered" evidence="7">
    <location>
        <begin position="284"/>
        <end position="306"/>
    </location>
</feature>
<keyword evidence="10" id="KW-1185">Reference proteome</keyword>
<accession>A0A8S0U127</accession>
<dbReference type="PANTHER" id="PTHR31496">
    <property type="entry name" value="TRANSCRIPTION FACTOR KAN2-RELATED"/>
    <property type="match status" value="1"/>
</dbReference>
<keyword evidence="4" id="KW-0805">Transcription regulation</keyword>
<dbReference type="Gramene" id="OE9A023565T5">
    <property type="protein sequence ID" value="OE9A023565C5"/>
    <property type="gene ID" value="OE9A023565"/>
</dbReference>
<dbReference type="PANTHER" id="PTHR31496:SF3">
    <property type="entry name" value="TRANSCRIPTION REPRESSOR KAN1"/>
    <property type="match status" value="1"/>
</dbReference>
<feature type="region of interest" description="Disordered" evidence="7">
    <location>
        <begin position="325"/>
        <end position="349"/>
    </location>
</feature>
<dbReference type="EMBL" id="CACTIH010007356">
    <property type="protein sequence ID" value="CAA3011020.1"/>
    <property type="molecule type" value="Genomic_DNA"/>
</dbReference>
<evidence type="ECO:0000256" key="7">
    <source>
        <dbReference type="SAM" id="MobiDB-lite"/>
    </source>
</evidence>
<evidence type="ECO:0000256" key="2">
    <source>
        <dbReference type="ARBA" id="ARBA00022473"/>
    </source>
</evidence>
<feature type="domain" description="Myb-like" evidence="8">
    <location>
        <begin position="229"/>
        <end position="280"/>
    </location>
</feature>
<dbReference type="Proteomes" id="UP000594638">
    <property type="component" value="Unassembled WGS sequence"/>
</dbReference>
<evidence type="ECO:0000256" key="1">
    <source>
        <dbReference type="ARBA" id="ARBA00004123"/>
    </source>
</evidence>
<evidence type="ECO:0000256" key="3">
    <source>
        <dbReference type="ARBA" id="ARBA00022782"/>
    </source>
</evidence>
<dbReference type="NCBIfam" id="TIGR01557">
    <property type="entry name" value="myb_SHAQKYF"/>
    <property type="match status" value="1"/>
</dbReference>
<evidence type="ECO:0000256" key="5">
    <source>
        <dbReference type="ARBA" id="ARBA00023163"/>
    </source>
</evidence>
<organism evidence="9 10">
    <name type="scientific">Olea europaea subsp. europaea</name>
    <dbReference type="NCBI Taxonomy" id="158383"/>
    <lineage>
        <taxon>Eukaryota</taxon>
        <taxon>Viridiplantae</taxon>
        <taxon>Streptophyta</taxon>
        <taxon>Embryophyta</taxon>
        <taxon>Tracheophyta</taxon>
        <taxon>Spermatophyta</taxon>
        <taxon>Magnoliopsida</taxon>
        <taxon>eudicotyledons</taxon>
        <taxon>Gunneridae</taxon>
        <taxon>Pentapetalae</taxon>
        <taxon>asterids</taxon>
        <taxon>lamiids</taxon>
        <taxon>Lamiales</taxon>
        <taxon>Oleaceae</taxon>
        <taxon>Oleeae</taxon>
        <taxon>Olea</taxon>
    </lineage>
</organism>
<dbReference type="InterPro" id="IPR044847">
    <property type="entry name" value="KAN_fam"/>
</dbReference>
<dbReference type="FunFam" id="1.10.10.60:FF:000002">
    <property type="entry name" value="Myb family transcription factor"/>
    <property type="match status" value="1"/>
</dbReference>
<gene>
    <name evidence="9" type="ORF">OLEA9_A023565</name>
</gene>
<dbReference type="GO" id="GO:0010158">
    <property type="term" value="P:abaxial cell fate specification"/>
    <property type="evidence" value="ECO:0007669"/>
    <property type="project" value="InterPro"/>
</dbReference>
<evidence type="ECO:0000256" key="6">
    <source>
        <dbReference type="ARBA" id="ARBA00023242"/>
    </source>
</evidence>
<keyword evidence="2" id="KW-0217">Developmental protein</keyword>
<dbReference type="InterPro" id="IPR006447">
    <property type="entry name" value="Myb_dom_plants"/>
</dbReference>
<name>A0A8S0U127_OLEEU</name>
<reference evidence="9 10" key="1">
    <citation type="submission" date="2019-12" db="EMBL/GenBank/DDBJ databases">
        <authorList>
            <person name="Alioto T."/>
            <person name="Alioto T."/>
            <person name="Gomez Garrido J."/>
        </authorList>
    </citation>
    <scope>NUCLEOTIDE SEQUENCE [LARGE SCALE GENOMIC DNA]</scope>
</reference>
<evidence type="ECO:0000256" key="4">
    <source>
        <dbReference type="ARBA" id="ARBA00023015"/>
    </source>
</evidence>
<dbReference type="GO" id="GO:0005634">
    <property type="term" value="C:nucleus"/>
    <property type="evidence" value="ECO:0007669"/>
    <property type="project" value="UniProtKB-SubCell"/>
</dbReference>
<dbReference type="OrthoDB" id="551907at2759"/>
<dbReference type="GO" id="GO:0000976">
    <property type="term" value="F:transcription cis-regulatory region binding"/>
    <property type="evidence" value="ECO:0007669"/>
    <property type="project" value="InterPro"/>
</dbReference>
<feature type="region of interest" description="Disordered" evidence="7">
    <location>
        <begin position="374"/>
        <end position="419"/>
    </location>
</feature>
<feature type="compositionally biased region" description="Low complexity" evidence="7">
    <location>
        <begin position="339"/>
        <end position="349"/>
    </location>
</feature>
<keyword evidence="5" id="KW-0804">Transcription</keyword>
<dbReference type="Pfam" id="PF00249">
    <property type="entry name" value="Myb_DNA-binding"/>
    <property type="match status" value="1"/>
</dbReference>
<keyword evidence="6" id="KW-0539">Nucleus</keyword>
<dbReference type="GO" id="GO:0006355">
    <property type="term" value="P:regulation of DNA-templated transcription"/>
    <property type="evidence" value="ECO:0007669"/>
    <property type="project" value="InterPro"/>
</dbReference>
<keyword evidence="3" id="KW-0221">Differentiation</keyword>
<dbReference type="InterPro" id="IPR001005">
    <property type="entry name" value="SANT/Myb"/>
</dbReference>
<sequence length="419" mass="46569">MPLEGIFVEPSSNPVPDLSLHISPPNSSSSAICNGVSEVAAKFDLSTRREENASKNCDAFIELSLAHPATAVNGETQFRRNFYFGGLEEQPQNPYHHIYQSNSQINHINHGVSVLEVSDGLRPIKGIPVYPNRPFPFLPLDHASREKDPKMCFHQMTCPSWSSTIASSSSSYRIPTGGGPRFNGMSSSYQFHRHHNQQYGVGPSEASHGMMRSRFLPKLPTKRSMRAPRMRWTSTLHARFVHAVELLGGHERATPKSVLELMDVKDLTLAHVKSHLQMYRTVKTTDKPAASSGHSDGSGEDDLSTIGSAGASERARLHRLIDQRGSSDGSLQQESDYPSNASTLWSNSSSNREGWLQANARDINGLRSSFFPLQQNSSRQIEEYDSSMPKSYGGSNRDYKNPSLEFTLGRPDWDEKEHA</sequence>
<dbReference type="InterPro" id="IPR009057">
    <property type="entry name" value="Homeodomain-like_sf"/>
</dbReference>
<comment type="caution">
    <text evidence="9">The sequence shown here is derived from an EMBL/GenBank/DDBJ whole genome shotgun (WGS) entry which is preliminary data.</text>
</comment>
<feature type="compositionally biased region" description="Polar residues" evidence="7">
    <location>
        <begin position="325"/>
        <end position="338"/>
    </location>
</feature>
<protein>
    <submittedName>
        <fullName evidence="9">Transcription repressor KAN1-like isoform X1</fullName>
    </submittedName>
</protein>
<evidence type="ECO:0000259" key="8">
    <source>
        <dbReference type="Pfam" id="PF00249"/>
    </source>
</evidence>
<dbReference type="Gene3D" id="1.10.10.60">
    <property type="entry name" value="Homeodomain-like"/>
    <property type="match status" value="1"/>
</dbReference>
<evidence type="ECO:0000313" key="9">
    <source>
        <dbReference type="EMBL" id="CAA3011020.1"/>
    </source>
</evidence>
<evidence type="ECO:0000313" key="10">
    <source>
        <dbReference type="Proteomes" id="UP000594638"/>
    </source>
</evidence>